<dbReference type="Pfam" id="PF26640">
    <property type="entry name" value="DUF8212"/>
    <property type="match status" value="1"/>
</dbReference>
<feature type="domain" description="Heterokaryon incompatibility" evidence="1">
    <location>
        <begin position="22"/>
        <end position="106"/>
    </location>
</feature>
<evidence type="ECO:0000259" key="2">
    <source>
        <dbReference type="Pfam" id="PF26640"/>
    </source>
</evidence>
<gene>
    <name evidence="3" type="ORF">JMJ77_010403</name>
</gene>
<evidence type="ECO:0000313" key="4">
    <source>
        <dbReference type="Proteomes" id="UP000699042"/>
    </source>
</evidence>
<dbReference type="Proteomes" id="UP000699042">
    <property type="component" value="Unassembled WGS sequence"/>
</dbReference>
<dbReference type="Pfam" id="PF06985">
    <property type="entry name" value="HET"/>
    <property type="match status" value="1"/>
</dbReference>
<reference evidence="3" key="1">
    <citation type="submission" date="2021-05" db="EMBL/GenBank/DDBJ databases">
        <title>Comparative genomics of three Colletotrichum scovillei strains and genetic complementation revealed genes involved fungal growth and virulence on chili pepper.</title>
        <authorList>
            <person name="Hsieh D.-K."/>
            <person name="Chuang S.-C."/>
            <person name="Chen C.-Y."/>
            <person name="Chao Y.-T."/>
            <person name="Lu M.-Y.J."/>
            <person name="Lee M.-H."/>
            <person name="Shih M.-C."/>
        </authorList>
    </citation>
    <scope>NUCLEOTIDE SEQUENCE</scope>
    <source>
        <strain evidence="3">Coll-153</strain>
    </source>
</reference>
<dbReference type="OrthoDB" id="674604at2759"/>
<dbReference type="InterPro" id="IPR058525">
    <property type="entry name" value="DUF8212"/>
</dbReference>
<evidence type="ECO:0000313" key="3">
    <source>
        <dbReference type="EMBL" id="KAG7042303.1"/>
    </source>
</evidence>
<comment type="caution">
    <text evidence="3">The sequence shown here is derived from an EMBL/GenBank/DDBJ whole genome shotgun (WGS) entry which is preliminary data.</text>
</comment>
<dbReference type="PANTHER" id="PTHR10622:SF10">
    <property type="entry name" value="HET DOMAIN-CONTAINING PROTEIN"/>
    <property type="match status" value="1"/>
</dbReference>
<dbReference type="PANTHER" id="PTHR10622">
    <property type="entry name" value="HET DOMAIN-CONTAINING PROTEIN"/>
    <property type="match status" value="1"/>
</dbReference>
<dbReference type="InterPro" id="IPR010730">
    <property type="entry name" value="HET"/>
</dbReference>
<organism evidence="3 4">
    <name type="scientific">Colletotrichum scovillei</name>
    <dbReference type="NCBI Taxonomy" id="1209932"/>
    <lineage>
        <taxon>Eukaryota</taxon>
        <taxon>Fungi</taxon>
        <taxon>Dikarya</taxon>
        <taxon>Ascomycota</taxon>
        <taxon>Pezizomycotina</taxon>
        <taxon>Sordariomycetes</taxon>
        <taxon>Hypocreomycetidae</taxon>
        <taxon>Glomerellales</taxon>
        <taxon>Glomerellaceae</taxon>
        <taxon>Colletotrichum</taxon>
        <taxon>Colletotrichum acutatum species complex</taxon>
    </lineage>
</organism>
<sequence length="571" mass="64595">MRLLNVFTLQLQEFHGGGIPTYAILSHTWEEEEVTYQDLTFGAYTSKKGFIKIRACCSQAINDGYDWVWVDTCCIDKTSSAELSEAINSMFHWYSGAVVCYVFLSDLPAQAPCGLDTQSFLNCRWFTRGWTLQELLAPFVVEFYDQGWNEIGTKTSLGHFIHINTGIQRDILAGRLSLFSTSIVERMSWASSRNTSRVEDIAYSLLGIFDINMPLLYGEGKQAFSRLQQEILRKSEDLSLLLWRSTSEDFAVLAQTPAAFRNLEFQTEEGQPVLALQRACELIRPLGRQEPFTLGEVLAGDYAAAESIHPPTITSRGLRASLPLITEGLYACAVVFGRIAAPPYDLNGYLCISLCDAHLLSGTTSSRVRSSPNSLFYKPRNKRIEHSPELYMRLETPRNTWVARVSNPDFRVVLDQKSPYALRICQLTSSIGQLLDQSRPTDMLRYHMKPYDSGIVHIQLISKPWITQREGPEVYQALVGIRSGKHNRLSCRTSMDESTLDWVLSRNNTDDSRDLTATWHQRNKWSDRSHTVFPDRKHVLSAAIKDTSTYPVLVLSVHLWKGAHAEGLNVT</sequence>
<accession>A0A9P7QWE6</accession>
<name>A0A9P7QWE6_9PEZI</name>
<dbReference type="EMBL" id="JAESDN010000013">
    <property type="protein sequence ID" value="KAG7042303.1"/>
    <property type="molecule type" value="Genomic_DNA"/>
</dbReference>
<keyword evidence="4" id="KW-1185">Reference proteome</keyword>
<evidence type="ECO:0000259" key="1">
    <source>
        <dbReference type="Pfam" id="PF06985"/>
    </source>
</evidence>
<protein>
    <submittedName>
        <fullName evidence="3">HET-domain-containing protein</fullName>
    </submittedName>
</protein>
<feature type="domain" description="DUF8212" evidence="2">
    <location>
        <begin position="222"/>
        <end position="325"/>
    </location>
</feature>
<proteinExistence type="predicted"/>
<dbReference type="AlphaFoldDB" id="A0A9P7QWE6"/>